<feature type="region of interest" description="Disordered" evidence="1">
    <location>
        <begin position="45"/>
        <end position="81"/>
    </location>
</feature>
<dbReference type="GO" id="GO:0030435">
    <property type="term" value="P:sporulation resulting in formation of a cellular spore"/>
    <property type="evidence" value="ECO:0007669"/>
    <property type="project" value="InterPro"/>
</dbReference>
<evidence type="ECO:0000313" key="4">
    <source>
        <dbReference type="Proteomes" id="UP000323317"/>
    </source>
</evidence>
<reference evidence="3 4" key="1">
    <citation type="submission" date="2019-08" db="EMBL/GenBank/DDBJ databases">
        <title>Bacillus genomes from the desert of Cuatro Cienegas, Coahuila.</title>
        <authorList>
            <person name="Olmedo-Alvarez G."/>
        </authorList>
    </citation>
    <scope>NUCLEOTIDE SEQUENCE [LARGE SCALE GENOMIC DNA]</scope>
    <source>
        <strain evidence="3 4">CH40_1T</strain>
    </source>
</reference>
<dbReference type="NCBIfam" id="TIGR02898">
    <property type="entry name" value="spore_YhcN_YlaJ"/>
    <property type="match status" value="1"/>
</dbReference>
<dbReference type="PROSITE" id="PS51257">
    <property type="entry name" value="PROKAR_LIPOPROTEIN"/>
    <property type="match status" value="1"/>
</dbReference>
<feature type="chain" id="PRO_5038378892" evidence="2">
    <location>
        <begin position="24"/>
        <end position="183"/>
    </location>
</feature>
<dbReference type="Pfam" id="PF09580">
    <property type="entry name" value="Spore_YhcN_YlaJ"/>
    <property type="match status" value="1"/>
</dbReference>
<keyword evidence="3" id="KW-0449">Lipoprotein</keyword>
<dbReference type="AlphaFoldDB" id="A0A5D4KCY3"/>
<feature type="compositionally biased region" description="Low complexity" evidence="1">
    <location>
        <begin position="45"/>
        <end position="71"/>
    </location>
</feature>
<gene>
    <name evidence="3" type="ORF">FZC79_14205</name>
</gene>
<dbReference type="Proteomes" id="UP000323317">
    <property type="component" value="Unassembled WGS sequence"/>
</dbReference>
<accession>A0A5D4KCY3</accession>
<dbReference type="RefSeq" id="WP_148947446.1">
    <property type="nucleotide sequence ID" value="NZ_VTEH01000011.1"/>
</dbReference>
<organism evidence="3 4">
    <name type="scientific">Rossellomorea vietnamensis</name>
    <dbReference type="NCBI Taxonomy" id="218284"/>
    <lineage>
        <taxon>Bacteria</taxon>
        <taxon>Bacillati</taxon>
        <taxon>Bacillota</taxon>
        <taxon>Bacilli</taxon>
        <taxon>Bacillales</taxon>
        <taxon>Bacillaceae</taxon>
        <taxon>Rossellomorea</taxon>
    </lineage>
</organism>
<dbReference type="EMBL" id="VTEH01000011">
    <property type="protein sequence ID" value="TYR74620.1"/>
    <property type="molecule type" value="Genomic_DNA"/>
</dbReference>
<evidence type="ECO:0000256" key="1">
    <source>
        <dbReference type="SAM" id="MobiDB-lite"/>
    </source>
</evidence>
<comment type="caution">
    <text evidence="3">The sequence shown here is derived from an EMBL/GenBank/DDBJ whole genome shotgun (WGS) entry which is preliminary data.</text>
</comment>
<feature type="signal peptide" evidence="2">
    <location>
        <begin position="1"/>
        <end position="23"/>
    </location>
</feature>
<evidence type="ECO:0000313" key="3">
    <source>
        <dbReference type="EMBL" id="TYR74620.1"/>
    </source>
</evidence>
<sequence>MKNLKRFMIVLTGLFLMAGCGMANGGNDASDNNLQPENVGYNNGNNANDMNGRNNGNNGNNSMFGDNMNNGEGRMESSEKAAEKVNELKEVKQANVIMTENNAFVAVMLEDNSEGEVTKDIEKKVAKAVKDSEQNIENVYVSSNPDFVERMRGYGDDLQNGEPVEGLFEEFGEMTRRIFPNAR</sequence>
<dbReference type="InterPro" id="IPR019076">
    <property type="entry name" value="Spore_lipoprot_YhcN/YlaJ-like"/>
</dbReference>
<protein>
    <submittedName>
        <fullName evidence="3">YhcN/YlaJ family sporulation lipoprotein</fullName>
    </submittedName>
</protein>
<keyword evidence="2" id="KW-0732">Signal</keyword>
<name>A0A5D4KCY3_9BACI</name>
<proteinExistence type="predicted"/>
<evidence type="ECO:0000256" key="2">
    <source>
        <dbReference type="SAM" id="SignalP"/>
    </source>
</evidence>
<dbReference type="InterPro" id="IPR014247">
    <property type="entry name" value="Spore_lipoprot_YhcN/YlaJ"/>
</dbReference>